<dbReference type="EMBL" id="SRYV01000005">
    <property type="protein sequence ID" value="TGY16270.1"/>
    <property type="molecule type" value="Genomic_DNA"/>
</dbReference>
<dbReference type="RefSeq" id="WP_004039926.1">
    <property type="nucleotide sequence ID" value="NZ_AQFR02000003.1"/>
</dbReference>
<evidence type="ECO:0000313" key="2">
    <source>
        <dbReference type="EMBL" id="TGY16270.1"/>
    </source>
</evidence>
<sequence length="59" mass="7058">MTKLFWKMVWVACYIVATYFAFSQKMNAAIYWIAGTLLAQSIISLFYQFFTNRKKNNKF</sequence>
<evidence type="ECO:0000313" key="3">
    <source>
        <dbReference type="Proteomes" id="UP000309117"/>
    </source>
</evidence>
<keyword evidence="1" id="KW-0472">Membrane</keyword>
<feature type="transmembrane region" description="Helical" evidence="1">
    <location>
        <begin position="28"/>
        <end position="50"/>
    </location>
</feature>
<dbReference type="Proteomes" id="UP000309117">
    <property type="component" value="Unassembled WGS sequence"/>
</dbReference>
<reference evidence="2 3" key="1">
    <citation type="submission" date="2019-04" db="EMBL/GenBank/DDBJ databases">
        <title>Microbes associate with the intestines of laboratory mice.</title>
        <authorList>
            <person name="Navarre W."/>
            <person name="Wong E."/>
            <person name="Huang K."/>
            <person name="Tropini C."/>
            <person name="Ng K."/>
            <person name="Yu B."/>
        </authorList>
    </citation>
    <scope>NUCLEOTIDE SEQUENCE [LARGE SCALE GENOMIC DNA]</scope>
    <source>
        <strain evidence="2 3">NM61_E11</strain>
    </source>
</reference>
<dbReference type="GeneID" id="75117383"/>
<gene>
    <name evidence="2" type="ORF">E5351_03620</name>
</gene>
<comment type="caution">
    <text evidence="2">The sequence shown here is derived from an EMBL/GenBank/DDBJ whole genome shotgun (WGS) entry which is preliminary data.</text>
</comment>
<evidence type="ECO:0000256" key="1">
    <source>
        <dbReference type="SAM" id="Phobius"/>
    </source>
</evidence>
<accession>A0A4V3REF3</accession>
<organism evidence="2 3">
    <name type="scientific">Lactobacillus intestinalis</name>
    <dbReference type="NCBI Taxonomy" id="151781"/>
    <lineage>
        <taxon>Bacteria</taxon>
        <taxon>Bacillati</taxon>
        <taxon>Bacillota</taxon>
        <taxon>Bacilli</taxon>
        <taxon>Lactobacillales</taxon>
        <taxon>Lactobacillaceae</taxon>
        <taxon>Lactobacillus</taxon>
    </lineage>
</organism>
<proteinExistence type="predicted"/>
<feature type="transmembrane region" description="Helical" evidence="1">
    <location>
        <begin position="5"/>
        <end position="22"/>
    </location>
</feature>
<name>A0A4V3REF3_9LACO</name>
<keyword evidence="1" id="KW-1133">Transmembrane helix</keyword>
<dbReference type="AlphaFoldDB" id="A0A4V3REF3"/>
<keyword evidence="1" id="KW-0812">Transmembrane</keyword>
<protein>
    <submittedName>
        <fullName evidence="2">Uncharacterized protein</fullName>
    </submittedName>
</protein>